<sequence length="91" mass="10427">MYFPLGWPKRLKTYIGVNETIKHIVSSCDRMLFAVISNKTLSIWYSKPCVQIVTLNLSQKLQSEVGDFLQGEWKPDSSLIAIMTQQNCVVF</sequence>
<proteinExistence type="predicted"/>
<dbReference type="PANTHER" id="PTHR22746">
    <property type="entry name" value="RAB6A-GEF COMPLEX PARTNER PROTEIN 1"/>
    <property type="match status" value="1"/>
</dbReference>
<feature type="non-terminal residue" evidence="1">
    <location>
        <position position="91"/>
    </location>
</feature>
<dbReference type="GO" id="GO:0005829">
    <property type="term" value="C:cytosol"/>
    <property type="evidence" value="ECO:0007669"/>
    <property type="project" value="TreeGrafter"/>
</dbReference>
<gene>
    <name evidence="1" type="primary">ORF222459</name>
</gene>
<dbReference type="EMBL" id="HACG01053056">
    <property type="protein sequence ID" value="CEK99927.1"/>
    <property type="molecule type" value="Transcribed_RNA"/>
</dbReference>
<dbReference type="GO" id="GO:0006886">
    <property type="term" value="P:intracellular protein transport"/>
    <property type="evidence" value="ECO:0007669"/>
    <property type="project" value="InterPro"/>
</dbReference>
<name>A0A0B7C437_9EUPU</name>
<reference evidence="1" key="1">
    <citation type="submission" date="2014-12" db="EMBL/GenBank/DDBJ databases">
        <title>Insight into the proteome of Arion vulgaris.</title>
        <authorList>
            <person name="Aradska J."/>
            <person name="Bulat T."/>
            <person name="Smidak R."/>
            <person name="Sarate P."/>
            <person name="Gangsoo J."/>
            <person name="Sialana F."/>
            <person name="Bilban M."/>
            <person name="Lubec G."/>
        </authorList>
    </citation>
    <scope>NUCLEOTIDE SEQUENCE</scope>
    <source>
        <tissue evidence="1">Skin</tissue>
    </source>
</reference>
<accession>A0A0B7C437</accession>
<dbReference type="GO" id="GO:0034066">
    <property type="term" value="C:Ric1-Rgp1 guanyl-nucleotide exchange factor complex"/>
    <property type="evidence" value="ECO:0007669"/>
    <property type="project" value="InterPro"/>
</dbReference>
<evidence type="ECO:0000313" key="1">
    <source>
        <dbReference type="EMBL" id="CEK99927.1"/>
    </source>
</evidence>
<dbReference type="InterPro" id="IPR040096">
    <property type="entry name" value="Ric1"/>
</dbReference>
<dbReference type="PANTHER" id="PTHR22746:SF10">
    <property type="entry name" value="GUANINE NUCLEOTIDE EXCHANGE FACTOR SUBUNIT RIC1"/>
    <property type="match status" value="1"/>
</dbReference>
<organism evidence="1">
    <name type="scientific">Arion vulgaris</name>
    <dbReference type="NCBI Taxonomy" id="1028688"/>
    <lineage>
        <taxon>Eukaryota</taxon>
        <taxon>Metazoa</taxon>
        <taxon>Spiralia</taxon>
        <taxon>Lophotrochozoa</taxon>
        <taxon>Mollusca</taxon>
        <taxon>Gastropoda</taxon>
        <taxon>Heterobranchia</taxon>
        <taxon>Euthyneura</taxon>
        <taxon>Panpulmonata</taxon>
        <taxon>Eupulmonata</taxon>
        <taxon>Stylommatophora</taxon>
        <taxon>Helicina</taxon>
        <taxon>Arionoidea</taxon>
        <taxon>Arionidae</taxon>
        <taxon>Arion</taxon>
    </lineage>
</organism>
<dbReference type="AlphaFoldDB" id="A0A0B7C437"/>
<protein>
    <submittedName>
        <fullName evidence="1">Uncharacterized protein</fullName>
    </submittedName>
</protein>
<dbReference type="GO" id="GO:0042147">
    <property type="term" value="P:retrograde transport, endosome to Golgi"/>
    <property type="evidence" value="ECO:0007669"/>
    <property type="project" value="TreeGrafter"/>
</dbReference>
<dbReference type="GO" id="GO:0000139">
    <property type="term" value="C:Golgi membrane"/>
    <property type="evidence" value="ECO:0007669"/>
    <property type="project" value="TreeGrafter"/>
</dbReference>